<comment type="caution">
    <text evidence="3">The sequence shown here is derived from an EMBL/GenBank/DDBJ whole genome shotgun (WGS) entry which is preliminary data.</text>
</comment>
<dbReference type="Proteomes" id="UP001190700">
    <property type="component" value="Unassembled WGS sequence"/>
</dbReference>
<accession>A0AAE0L546</accession>
<feature type="domain" description="HAT C-terminal dimerisation" evidence="2">
    <location>
        <begin position="24"/>
        <end position="87"/>
    </location>
</feature>
<dbReference type="Pfam" id="PF05699">
    <property type="entry name" value="Dimer_Tnp_hAT"/>
    <property type="match status" value="1"/>
</dbReference>
<keyword evidence="4" id="KW-1185">Reference proteome</keyword>
<dbReference type="EMBL" id="LGRX02009129">
    <property type="protein sequence ID" value="KAK3272149.1"/>
    <property type="molecule type" value="Genomic_DNA"/>
</dbReference>
<reference evidence="3 4" key="1">
    <citation type="journal article" date="2015" name="Genome Biol. Evol.">
        <title>Comparative Genomics of a Bacterivorous Green Alga Reveals Evolutionary Causalities and Consequences of Phago-Mixotrophic Mode of Nutrition.</title>
        <authorList>
            <person name="Burns J.A."/>
            <person name="Paasch A."/>
            <person name="Narechania A."/>
            <person name="Kim E."/>
        </authorList>
    </citation>
    <scope>NUCLEOTIDE SEQUENCE [LARGE SCALE GENOMIC DNA]</scope>
    <source>
        <strain evidence="3 4">PLY_AMNH</strain>
    </source>
</reference>
<dbReference type="InterPro" id="IPR012337">
    <property type="entry name" value="RNaseH-like_sf"/>
</dbReference>
<dbReference type="AlphaFoldDB" id="A0AAE0L546"/>
<evidence type="ECO:0000313" key="4">
    <source>
        <dbReference type="Proteomes" id="UP001190700"/>
    </source>
</evidence>
<proteinExistence type="predicted"/>
<gene>
    <name evidence="3" type="ORF">CYMTET_19539</name>
</gene>
<sequence>MTYKNKRGAFARASVWVNAQVLAAADWWSTYGSPVPELQTVACRATAQISSIGSSERAHKVMGNIETKKRNRLGWDKVESLIYIQHNTQKLKKAKRMDGGVCVIPWTEGTEDIEWVDAWREGAEEHSELDDSTALRALRVSRTAARAERMAASATIQEDEPDLTASESASC</sequence>
<evidence type="ECO:0000259" key="2">
    <source>
        <dbReference type="Pfam" id="PF05699"/>
    </source>
</evidence>
<name>A0AAE0L546_9CHLO</name>
<evidence type="ECO:0000256" key="1">
    <source>
        <dbReference type="SAM" id="MobiDB-lite"/>
    </source>
</evidence>
<dbReference type="SUPFAM" id="SSF53098">
    <property type="entry name" value="Ribonuclease H-like"/>
    <property type="match status" value="1"/>
</dbReference>
<feature type="region of interest" description="Disordered" evidence="1">
    <location>
        <begin position="151"/>
        <end position="171"/>
    </location>
</feature>
<organism evidence="3 4">
    <name type="scientific">Cymbomonas tetramitiformis</name>
    <dbReference type="NCBI Taxonomy" id="36881"/>
    <lineage>
        <taxon>Eukaryota</taxon>
        <taxon>Viridiplantae</taxon>
        <taxon>Chlorophyta</taxon>
        <taxon>Pyramimonadophyceae</taxon>
        <taxon>Pyramimonadales</taxon>
        <taxon>Pyramimonadaceae</taxon>
        <taxon>Cymbomonas</taxon>
    </lineage>
</organism>
<evidence type="ECO:0000313" key="3">
    <source>
        <dbReference type="EMBL" id="KAK3272149.1"/>
    </source>
</evidence>
<protein>
    <recommendedName>
        <fullName evidence="2">HAT C-terminal dimerisation domain-containing protein</fullName>
    </recommendedName>
</protein>
<dbReference type="GO" id="GO:0046983">
    <property type="term" value="F:protein dimerization activity"/>
    <property type="evidence" value="ECO:0007669"/>
    <property type="project" value="InterPro"/>
</dbReference>
<dbReference type="InterPro" id="IPR008906">
    <property type="entry name" value="HATC_C_dom"/>
</dbReference>